<dbReference type="PANTHER" id="PTHR33515">
    <property type="entry name" value="RIBOSOME-BINDING FACTOR A, CHLOROPLASTIC-RELATED"/>
    <property type="match status" value="1"/>
</dbReference>
<dbReference type="SUPFAM" id="SSF89919">
    <property type="entry name" value="Ribosome-binding factor A, RbfA"/>
    <property type="match status" value="1"/>
</dbReference>
<accession>A0A2J0Q6I6</accession>
<dbReference type="Gene3D" id="3.30.300.20">
    <property type="match status" value="1"/>
</dbReference>
<protein>
    <recommendedName>
        <fullName evidence="2">Ribosome-binding factor A</fullName>
    </recommendedName>
</protein>
<gene>
    <name evidence="2" type="primary">rbfA</name>
    <name evidence="3" type="ORF">COV29_04595</name>
</gene>
<evidence type="ECO:0000313" key="3">
    <source>
        <dbReference type="EMBL" id="PJE50418.1"/>
    </source>
</evidence>
<dbReference type="Proteomes" id="UP000228496">
    <property type="component" value="Unassembled WGS sequence"/>
</dbReference>
<comment type="subcellular location">
    <subcellularLocation>
        <location evidence="2">Cytoplasm</location>
    </subcellularLocation>
</comment>
<name>A0A2J0Q6I6_9BACT</name>
<dbReference type="InterPro" id="IPR020053">
    <property type="entry name" value="Ribosome-bd_factorA_CS"/>
</dbReference>
<keyword evidence="2" id="KW-0963">Cytoplasm</keyword>
<comment type="subunit">
    <text evidence="2">Monomer. Binds 30S ribosomal subunits, but not 50S ribosomal subunits or 70S ribosomes.</text>
</comment>
<dbReference type="InterPro" id="IPR023799">
    <property type="entry name" value="RbfA_dom_sf"/>
</dbReference>
<dbReference type="EMBL" id="PCXQ01000007">
    <property type="protein sequence ID" value="PJE50418.1"/>
    <property type="molecule type" value="Genomic_DNA"/>
</dbReference>
<sequence>MSERIKKVNALIRDEVSRILQKEVDFDEGVFVTVVGADVSPTLEHAKIKVSVFPVENSENVLRQINKEIFNIQQKLNKKLIMRKIPKIRFEIDMSEEYASHVQELLDNAD</sequence>
<comment type="caution">
    <text evidence="3">The sequence shown here is derived from an EMBL/GenBank/DDBJ whole genome shotgun (WGS) entry which is preliminary data.</text>
</comment>
<evidence type="ECO:0000256" key="1">
    <source>
        <dbReference type="ARBA" id="ARBA00022517"/>
    </source>
</evidence>
<comment type="function">
    <text evidence="2">One of several proteins that assist in the late maturation steps of the functional core of the 30S ribosomal subunit. Associates with free 30S ribosomal subunits (but not with 30S subunits that are part of 70S ribosomes or polysomes). Required for efficient processing of 16S rRNA. May interact with the 5'-terminal helix region of 16S rRNA.</text>
</comment>
<organism evidence="3 4">
    <name type="scientific">Candidatus Yanofskybacteria bacterium CG10_big_fil_rev_8_21_14_0_10_36_16</name>
    <dbReference type="NCBI Taxonomy" id="1975096"/>
    <lineage>
        <taxon>Bacteria</taxon>
        <taxon>Candidatus Yanofskyibacteriota</taxon>
    </lineage>
</organism>
<dbReference type="GO" id="GO:0043024">
    <property type="term" value="F:ribosomal small subunit binding"/>
    <property type="evidence" value="ECO:0007669"/>
    <property type="project" value="TreeGrafter"/>
</dbReference>
<dbReference type="HAMAP" id="MF_00003">
    <property type="entry name" value="RbfA"/>
    <property type="match status" value="1"/>
</dbReference>
<dbReference type="PANTHER" id="PTHR33515:SF1">
    <property type="entry name" value="RIBOSOME-BINDING FACTOR A, CHLOROPLASTIC-RELATED"/>
    <property type="match status" value="1"/>
</dbReference>
<evidence type="ECO:0000256" key="2">
    <source>
        <dbReference type="HAMAP-Rule" id="MF_00003"/>
    </source>
</evidence>
<proteinExistence type="inferred from homology"/>
<evidence type="ECO:0000313" key="4">
    <source>
        <dbReference type="Proteomes" id="UP000228496"/>
    </source>
</evidence>
<reference evidence="3 4" key="1">
    <citation type="submission" date="2017-09" db="EMBL/GenBank/DDBJ databases">
        <title>Depth-based differentiation of microbial function through sediment-hosted aquifers and enrichment of novel symbionts in the deep terrestrial subsurface.</title>
        <authorList>
            <person name="Probst A.J."/>
            <person name="Ladd B."/>
            <person name="Jarett J.K."/>
            <person name="Geller-Mcgrath D.E."/>
            <person name="Sieber C.M."/>
            <person name="Emerson J.B."/>
            <person name="Anantharaman K."/>
            <person name="Thomas B.C."/>
            <person name="Malmstrom R."/>
            <person name="Stieglmeier M."/>
            <person name="Klingl A."/>
            <person name="Woyke T."/>
            <person name="Ryan C.M."/>
            <person name="Banfield J.F."/>
        </authorList>
    </citation>
    <scope>NUCLEOTIDE SEQUENCE [LARGE SCALE GENOMIC DNA]</scope>
    <source>
        <strain evidence="3">CG10_big_fil_rev_8_21_14_0_10_36_16</strain>
    </source>
</reference>
<keyword evidence="1 2" id="KW-0690">Ribosome biogenesis</keyword>
<dbReference type="Pfam" id="PF02033">
    <property type="entry name" value="RBFA"/>
    <property type="match status" value="1"/>
</dbReference>
<dbReference type="GO" id="GO:0030490">
    <property type="term" value="P:maturation of SSU-rRNA"/>
    <property type="evidence" value="ECO:0007669"/>
    <property type="project" value="UniProtKB-UniRule"/>
</dbReference>
<dbReference type="InterPro" id="IPR015946">
    <property type="entry name" value="KH_dom-like_a/b"/>
</dbReference>
<dbReference type="PROSITE" id="PS01319">
    <property type="entry name" value="RBFA"/>
    <property type="match status" value="1"/>
</dbReference>
<comment type="similarity">
    <text evidence="2">Belongs to the RbfA family.</text>
</comment>
<dbReference type="InterPro" id="IPR000238">
    <property type="entry name" value="RbfA"/>
</dbReference>
<dbReference type="GO" id="GO:0005829">
    <property type="term" value="C:cytosol"/>
    <property type="evidence" value="ECO:0007669"/>
    <property type="project" value="TreeGrafter"/>
</dbReference>
<dbReference type="AlphaFoldDB" id="A0A2J0Q6I6"/>